<dbReference type="Proteomes" id="UP000838412">
    <property type="component" value="Chromosome 4"/>
</dbReference>
<sequence length="130" mass="14662">MRVKGDDVATTAYAYVSKRQVKVDSRSVYANVCVYAKKQNPKHEPQIRENANGHGKCINANKHRKGILVHQDPSAPRYIARRNSASDVTWSGRVLVNEDEKRQSVKKYTTFSTEQPARSLETKSENIAST</sequence>
<accession>A0A8J9ZSN4</accession>
<name>A0A8J9ZSN4_BRALA</name>
<evidence type="ECO:0000313" key="2">
    <source>
        <dbReference type="EMBL" id="CAH1262698.1"/>
    </source>
</evidence>
<keyword evidence="3" id="KW-1185">Reference proteome</keyword>
<dbReference type="EMBL" id="OV696689">
    <property type="protein sequence ID" value="CAH1262698.1"/>
    <property type="molecule type" value="Genomic_DNA"/>
</dbReference>
<evidence type="ECO:0000256" key="1">
    <source>
        <dbReference type="SAM" id="MobiDB-lite"/>
    </source>
</evidence>
<evidence type="ECO:0000313" key="3">
    <source>
        <dbReference type="Proteomes" id="UP000838412"/>
    </source>
</evidence>
<proteinExistence type="predicted"/>
<organism evidence="2 3">
    <name type="scientific">Branchiostoma lanceolatum</name>
    <name type="common">Common lancelet</name>
    <name type="synonym">Amphioxus lanceolatum</name>
    <dbReference type="NCBI Taxonomy" id="7740"/>
    <lineage>
        <taxon>Eukaryota</taxon>
        <taxon>Metazoa</taxon>
        <taxon>Chordata</taxon>
        <taxon>Cephalochordata</taxon>
        <taxon>Leptocardii</taxon>
        <taxon>Amphioxiformes</taxon>
        <taxon>Branchiostomatidae</taxon>
        <taxon>Branchiostoma</taxon>
    </lineage>
</organism>
<dbReference type="AlphaFoldDB" id="A0A8J9ZSN4"/>
<gene>
    <name evidence="2" type="primary">Hypp2571</name>
    <name evidence="2" type="ORF">BLAG_LOCUS17650</name>
</gene>
<reference evidence="2" key="1">
    <citation type="submission" date="2022-01" db="EMBL/GenBank/DDBJ databases">
        <authorList>
            <person name="Braso-Vives M."/>
        </authorList>
    </citation>
    <scope>NUCLEOTIDE SEQUENCE</scope>
</reference>
<feature type="region of interest" description="Disordered" evidence="1">
    <location>
        <begin position="101"/>
        <end position="130"/>
    </location>
</feature>
<protein>
    <submittedName>
        <fullName evidence="2">Hypp2571 protein</fullName>
    </submittedName>
</protein>
<feature type="compositionally biased region" description="Polar residues" evidence="1">
    <location>
        <begin position="106"/>
        <end position="116"/>
    </location>
</feature>